<evidence type="ECO:0000256" key="1">
    <source>
        <dbReference type="ARBA" id="ARBA00004790"/>
    </source>
</evidence>
<evidence type="ECO:0000259" key="9">
    <source>
        <dbReference type="Pfam" id="PF01467"/>
    </source>
</evidence>
<dbReference type="GO" id="GO:0005737">
    <property type="term" value="C:cytoplasm"/>
    <property type="evidence" value="ECO:0007669"/>
    <property type="project" value="TreeGrafter"/>
</dbReference>
<comment type="pathway">
    <text evidence="1">Cofactor biosynthesis; NAD(+) biosynthesis.</text>
</comment>
<protein>
    <recommendedName>
        <fullName evidence="9">Cytidyltransferase-like domain-containing protein</fullName>
    </recommendedName>
</protein>
<dbReference type="GO" id="GO:0005634">
    <property type="term" value="C:nucleus"/>
    <property type="evidence" value="ECO:0007669"/>
    <property type="project" value="TreeGrafter"/>
</dbReference>
<dbReference type="AlphaFoldDB" id="G3BAL8"/>
<feature type="domain" description="Cytidyltransferase-like" evidence="9">
    <location>
        <begin position="38"/>
        <end position="217"/>
    </location>
</feature>
<dbReference type="GO" id="GO:0009435">
    <property type="term" value="P:NAD+ biosynthetic process"/>
    <property type="evidence" value="ECO:0007669"/>
    <property type="project" value="UniProtKB-UniPathway"/>
</dbReference>
<dbReference type="EMBL" id="GL996527">
    <property type="protein sequence ID" value="EGV61436.1"/>
    <property type="molecule type" value="Genomic_DNA"/>
</dbReference>
<dbReference type="HOGENOM" id="CLU_032651_0_0_1"/>
<dbReference type="KEGG" id="cten:18249005"/>
<evidence type="ECO:0000313" key="10">
    <source>
        <dbReference type="EMBL" id="EGV61436.1"/>
    </source>
</evidence>
<keyword evidence="5" id="KW-0547">Nucleotide-binding</keyword>
<evidence type="ECO:0000256" key="7">
    <source>
        <dbReference type="ARBA" id="ARBA00023027"/>
    </source>
</evidence>
<dbReference type="InterPro" id="IPR005248">
    <property type="entry name" value="NadD/NMNAT"/>
</dbReference>
<keyword evidence="6" id="KW-0067">ATP-binding</keyword>
<dbReference type="GeneID" id="18249005"/>
<dbReference type="GO" id="GO:0016887">
    <property type="term" value="F:ATP hydrolysis activity"/>
    <property type="evidence" value="ECO:0007669"/>
    <property type="project" value="TreeGrafter"/>
</dbReference>
<dbReference type="GO" id="GO:0000309">
    <property type="term" value="F:nicotinamide-nucleotide adenylyltransferase activity"/>
    <property type="evidence" value="ECO:0007669"/>
    <property type="project" value="UniProtKB-EC"/>
</dbReference>
<dbReference type="PANTHER" id="PTHR31285:SF0">
    <property type="entry name" value="NICOTINAMIDE MONONUCLEOTIDE ADENYLYLTRANSFERASE"/>
    <property type="match status" value="1"/>
</dbReference>
<keyword evidence="3" id="KW-0808">Transferase</keyword>
<dbReference type="GO" id="GO:0005524">
    <property type="term" value="F:ATP binding"/>
    <property type="evidence" value="ECO:0007669"/>
    <property type="project" value="UniProtKB-KW"/>
</dbReference>
<evidence type="ECO:0000313" key="11">
    <source>
        <dbReference type="Proteomes" id="UP000000707"/>
    </source>
</evidence>
<keyword evidence="2" id="KW-0662">Pyridine nucleotide biosynthesis</keyword>
<keyword evidence="7" id="KW-0520">NAD</keyword>
<dbReference type="InterPro" id="IPR014729">
    <property type="entry name" value="Rossmann-like_a/b/a_fold"/>
</dbReference>
<keyword evidence="4" id="KW-0548">Nucleotidyltransferase</keyword>
<dbReference type="SUPFAM" id="SSF52374">
    <property type="entry name" value="Nucleotidylyl transferase"/>
    <property type="match status" value="1"/>
</dbReference>
<comment type="catalytic activity">
    <reaction evidence="8">
        <text>beta-nicotinamide D-ribonucleotide + ATP + H(+) = diphosphate + NAD(+)</text>
        <dbReference type="Rhea" id="RHEA:21360"/>
        <dbReference type="ChEBI" id="CHEBI:14649"/>
        <dbReference type="ChEBI" id="CHEBI:15378"/>
        <dbReference type="ChEBI" id="CHEBI:30616"/>
        <dbReference type="ChEBI" id="CHEBI:33019"/>
        <dbReference type="ChEBI" id="CHEBI:57540"/>
        <dbReference type="EC" id="2.7.7.1"/>
    </reaction>
</comment>
<evidence type="ECO:0000256" key="6">
    <source>
        <dbReference type="ARBA" id="ARBA00022840"/>
    </source>
</evidence>
<dbReference type="eggNOG" id="ENOG502RXY8">
    <property type="taxonomic scope" value="Eukaryota"/>
</dbReference>
<dbReference type="UniPathway" id="UPA00253">
    <property type="reaction ID" value="UER00600"/>
</dbReference>
<reference evidence="10 11" key="1">
    <citation type="journal article" date="2011" name="Proc. Natl. Acad. Sci. U.S.A.">
        <title>Comparative genomics of xylose-fermenting fungi for enhanced biofuel production.</title>
        <authorList>
            <person name="Wohlbach D.J."/>
            <person name="Kuo A."/>
            <person name="Sato T.K."/>
            <person name="Potts K.M."/>
            <person name="Salamov A.A."/>
            <person name="LaButti K.M."/>
            <person name="Sun H."/>
            <person name="Clum A."/>
            <person name="Pangilinan J.L."/>
            <person name="Lindquist E.A."/>
            <person name="Lucas S."/>
            <person name="Lapidus A."/>
            <person name="Jin M."/>
            <person name="Gunawan C."/>
            <person name="Balan V."/>
            <person name="Dale B.E."/>
            <person name="Jeffries T.W."/>
            <person name="Zinkel R."/>
            <person name="Barry K.W."/>
            <person name="Grigoriev I.V."/>
            <person name="Gasch A.P."/>
        </authorList>
    </citation>
    <scope>NUCLEOTIDE SEQUENCE [LARGE SCALE GENOMIC DNA]</scope>
    <source>
        <strain evidence="11">ATCC 10573 / BCRC 21748 / CBS 615 / JCM 9827 / NBRC 10315 / NRRL Y-1498 / VKM Y-70</strain>
    </source>
</reference>
<evidence type="ECO:0000256" key="8">
    <source>
        <dbReference type="ARBA" id="ARBA00049001"/>
    </source>
</evidence>
<evidence type="ECO:0000256" key="3">
    <source>
        <dbReference type="ARBA" id="ARBA00022679"/>
    </source>
</evidence>
<evidence type="ECO:0000256" key="2">
    <source>
        <dbReference type="ARBA" id="ARBA00022642"/>
    </source>
</evidence>
<sequence length="243" mass="27930">MRRATRFGSQLKEFIESKDMFRVLYSSKNPQNSLFVLDSSFNPPHYGHLELIKRAAPPKSHIILLLSVNNADKKPIPASFDQRLDMIYKFGQNLLTHDSLNYTICVSKSPKFVEKSLEINQIFEGTKTYLLGFDTLVRVFNPKYYVPLTITEALDEFVLSNNFFCLTRETEVYHQVEYLNALKSGKTDLPSSWGDRIELAVNKENNSVISSSDIRSRFNSNSSVDNLTTSDIIEYVQENQIYT</sequence>
<dbReference type="OrthoDB" id="5591297at2759"/>
<dbReference type="CDD" id="cd02165">
    <property type="entry name" value="NMNAT"/>
    <property type="match status" value="1"/>
</dbReference>
<dbReference type="RefSeq" id="XP_006687606.1">
    <property type="nucleotide sequence ID" value="XM_006687543.1"/>
</dbReference>
<dbReference type="PANTHER" id="PTHR31285">
    <property type="entry name" value="NICOTINAMIDE MONONUCLEOTIDE ADENYLYLTRANSFERASE"/>
    <property type="match status" value="1"/>
</dbReference>
<accession>G3BAL8</accession>
<dbReference type="InterPro" id="IPR004821">
    <property type="entry name" value="Cyt_trans-like"/>
</dbReference>
<gene>
    <name evidence="10" type="ORF">CANTEDRAFT_124117</name>
</gene>
<name>G3BAL8_CANTC</name>
<keyword evidence="11" id="KW-1185">Reference proteome</keyword>
<organism evidence="11">
    <name type="scientific">Candida tenuis (strain ATCC 10573 / BCRC 21748 / CBS 615 / JCM 9827 / NBRC 10315 / NRRL Y-1498 / VKM Y-70)</name>
    <name type="common">Yeast</name>
    <name type="synonym">Yamadazyma tenuis</name>
    <dbReference type="NCBI Taxonomy" id="590646"/>
    <lineage>
        <taxon>Eukaryota</taxon>
        <taxon>Fungi</taxon>
        <taxon>Dikarya</taxon>
        <taxon>Ascomycota</taxon>
        <taxon>Saccharomycotina</taxon>
        <taxon>Pichiomycetes</taxon>
        <taxon>Debaryomycetaceae</taxon>
        <taxon>Yamadazyma</taxon>
    </lineage>
</organism>
<dbReference type="Gene3D" id="3.40.50.620">
    <property type="entry name" value="HUPs"/>
    <property type="match status" value="1"/>
</dbReference>
<dbReference type="Pfam" id="PF01467">
    <property type="entry name" value="CTP_transf_like"/>
    <property type="match status" value="1"/>
</dbReference>
<dbReference type="STRING" id="590646.G3BAL8"/>
<evidence type="ECO:0000256" key="5">
    <source>
        <dbReference type="ARBA" id="ARBA00022741"/>
    </source>
</evidence>
<proteinExistence type="predicted"/>
<dbReference type="Proteomes" id="UP000000707">
    <property type="component" value="Unassembled WGS sequence"/>
</dbReference>
<evidence type="ECO:0000256" key="4">
    <source>
        <dbReference type="ARBA" id="ARBA00022695"/>
    </source>
</evidence>